<keyword evidence="1" id="KW-0472">Membrane</keyword>
<dbReference type="OrthoDB" id="6277642at2759"/>
<keyword evidence="1" id="KW-1133">Transmembrane helix</keyword>
<feature type="transmembrane region" description="Helical" evidence="1">
    <location>
        <begin position="14"/>
        <end position="33"/>
    </location>
</feature>
<evidence type="ECO:0000313" key="3">
    <source>
        <dbReference type="Proteomes" id="UP000784294"/>
    </source>
</evidence>
<keyword evidence="3" id="KW-1185">Reference proteome</keyword>
<reference evidence="2" key="1">
    <citation type="submission" date="2018-11" db="EMBL/GenBank/DDBJ databases">
        <authorList>
            <consortium name="Pathogen Informatics"/>
        </authorList>
    </citation>
    <scope>NUCLEOTIDE SEQUENCE</scope>
</reference>
<dbReference type="EMBL" id="CAAALY010247185">
    <property type="protein sequence ID" value="VEL34200.1"/>
    <property type="molecule type" value="Genomic_DNA"/>
</dbReference>
<gene>
    <name evidence="2" type="ORF">PXEA_LOCUS27640</name>
</gene>
<name>A0A3S5ANX8_9PLAT</name>
<organism evidence="2 3">
    <name type="scientific">Protopolystoma xenopodis</name>
    <dbReference type="NCBI Taxonomy" id="117903"/>
    <lineage>
        <taxon>Eukaryota</taxon>
        <taxon>Metazoa</taxon>
        <taxon>Spiralia</taxon>
        <taxon>Lophotrochozoa</taxon>
        <taxon>Platyhelminthes</taxon>
        <taxon>Monogenea</taxon>
        <taxon>Polyopisthocotylea</taxon>
        <taxon>Polystomatidea</taxon>
        <taxon>Polystomatidae</taxon>
        <taxon>Protopolystoma</taxon>
    </lineage>
</organism>
<keyword evidence="1" id="KW-0812">Transmembrane</keyword>
<dbReference type="AlphaFoldDB" id="A0A3S5ANX8"/>
<protein>
    <submittedName>
        <fullName evidence="2">Uncharacterized protein</fullName>
    </submittedName>
</protein>
<dbReference type="Proteomes" id="UP000784294">
    <property type="component" value="Unassembled WGS sequence"/>
</dbReference>
<evidence type="ECO:0000256" key="1">
    <source>
        <dbReference type="SAM" id="Phobius"/>
    </source>
</evidence>
<sequence length="104" mass="11604">MCILAVYQNPRDSAYSLFIMLIGIPIYLFGVVWQNKPAFLRLSIIRFTSFCQRLLNVVPPETTLSRTVDQAFSKDPNGKPATENLASGDFCSDLELVACKRSAV</sequence>
<proteinExistence type="predicted"/>
<evidence type="ECO:0000313" key="2">
    <source>
        <dbReference type="EMBL" id="VEL34200.1"/>
    </source>
</evidence>
<comment type="caution">
    <text evidence="2">The sequence shown here is derived from an EMBL/GenBank/DDBJ whole genome shotgun (WGS) entry which is preliminary data.</text>
</comment>
<accession>A0A3S5ANX8</accession>